<feature type="region of interest" description="Disordered" evidence="1">
    <location>
        <begin position="343"/>
        <end position="455"/>
    </location>
</feature>
<feature type="compositionally biased region" description="Gly residues" evidence="1">
    <location>
        <begin position="87"/>
        <end position="100"/>
    </location>
</feature>
<organism evidence="2 3">
    <name type="scientific">Petrolisthes cinctipes</name>
    <name type="common">Flat porcelain crab</name>
    <dbReference type="NCBI Taxonomy" id="88211"/>
    <lineage>
        <taxon>Eukaryota</taxon>
        <taxon>Metazoa</taxon>
        <taxon>Ecdysozoa</taxon>
        <taxon>Arthropoda</taxon>
        <taxon>Crustacea</taxon>
        <taxon>Multicrustacea</taxon>
        <taxon>Malacostraca</taxon>
        <taxon>Eumalacostraca</taxon>
        <taxon>Eucarida</taxon>
        <taxon>Decapoda</taxon>
        <taxon>Pleocyemata</taxon>
        <taxon>Anomura</taxon>
        <taxon>Galatheoidea</taxon>
        <taxon>Porcellanidae</taxon>
        <taxon>Petrolisthes</taxon>
    </lineage>
</organism>
<evidence type="ECO:0000313" key="3">
    <source>
        <dbReference type="Proteomes" id="UP001286313"/>
    </source>
</evidence>
<accession>A0AAE1FMF4</accession>
<feature type="region of interest" description="Disordered" evidence="1">
    <location>
        <begin position="55"/>
        <end position="100"/>
    </location>
</feature>
<dbReference type="Proteomes" id="UP001286313">
    <property type="component" value="Unassembled WGS sequence"/>
</dbReference>
<evidence type="ECO:0000313" key="2">
    <source>
        <dbReference type="EMBL" id="KAK3876110.1"/>
    </source>
</evidence>
<proteinExistence type="predicted"/>
<dbReference type="AlphaFoldDB" id="A0AAE1FMF4"/>
<reference evidence="2" key="1">
    <citation type="submission" date="2023-10" db="EMBL/GenBank/DDBJ databases">
        <title>Genome assemblies of two species of porcelain crab, Petrolisthes cinctipes and Petrolisthes manimaculis (Anomura: Porcellanidae).</title>
        <authorList>
            <person name="Angst P."/>
        </authorList>
    </citation>
    <scope>NUCLEOTIDE SEQUENCE</scope>
    <source>
        <strain evidence="2">PB745_01</strain>
        <tissue evidence="2">Gill</tissue>
    </source>
</reference>
<keyword evidence="3" id="KW-1185">Reference proteome</keyword>
<feature type="compositionally biased region" description="Basic and acidic residues" evidence="1">
    <location>
        <begin position="351"/>
        <end position="363"/>
    </location>
</feature>
<gene>
    <name evidence="2" type="ORF">Pcinc_019068</name>
</gene>
<feature type="compositionally biased region" description="Polar residues" evidence="1">
    <location>
        <begin position="396"/>
        <end position="411"/>
    </location>
</feature>
<name>A0AAE1FMF4_PETCI</name>
<feature type="compositionally biased region" description="Acidic residues" evidence="1">
    <location>
        <begin position="364"/>
        <end position="387"/>
    </location>
</feature>
<protein>
    <submittedName>
        <fullName evidence="2">Uncharacterized protein</fullName>
    </submittedName>
</protein>
<feature type="compositionally biased region" description="Basic and acidic residues" evidence="1">
    <location>
        <begin position="412"/>
        <end position="429"/>
    </location>
</feature>
<evidence type="ECO:0000256" key="1">
    <source>
        <dbReference type="SAM" id="MobiDB-lite"/>
    </source>
</evidence>
<comment type="caution">
    <text evidence="2">The sequence shown here is derived from an EMBL/GenBank/DDBJ whole genome shotgun (WGS) entry which is preliminary data.</text>
</comment>
<sequence length="455" mass="51729">MNIHQYFGQDINFSSGGESRFGRQESSSPQRGHRTSDSHQRSDALFWAARGKRAMEGGRHSRSVGDNLQQPWASVGQGQDVSQGQGSNEGVGAVMGSGGASPGTTFWVARGKKDLEYLPYYWGSNQGMWGASLPRSWAATPHYQQQEDNTPKQQDASLHQYLSRLGSGWESNQSLWGKRSNQGPFWVARGKRQENGPFWISRGKRPSLSPVEYPSTYPSLRAIRGRKSGDETFWIARGKKDSDSGGAPYWVSRGKKEGAGTDTAPFWIARGNKNEVTSPTAPYWVARGKKDVEESQEPPFWISRGKKDEVTTVTTPYWIARGKKERQGDTFWVARGKKEEAKHPFWIARGKRSDYETNTHHNEDDEDEEEDEEEWQELEEEAEELTDEERTKYILESSTRLAHDQNTTQSYTDDKQHEAWTENSSHDTPGKTMMTEQQKQERHPSFLNRLVALRD</sequence>
<dbReference type="EMBL" id="JAWQEG010001871">
    <property type="protein sequence ID" value="KAK3876110.1"/>
    <property type="molecule type" value="Genomic_DNA"/>
</dbReference>
<feature type="region of interest" description="Disordered" evidence="1">
    <location>
        <begin position="1"/>
        <end position="43"/>
    </location>
</feature>
<feature type="compositionally biased region" description="Low complexity" evidence="1">
    <location>
        <begin position="74"/>
        <end position="86"/>
    </location>
</feature>